<keyword evidence="2 3" id="KW-0238">DNA-binding</keyword>
<evidence type="ECO:0000313" key="6">
    <source>
        <dbReference type="Proteomes" id="UP000733379"/>
    </source>
</evidence>
<dbReference type="SUPFAM" id="SSF48452">
    <property type="entry name" value="TPR-like"/>
    <property type="match status" value="2"/>
</dbReference>
<keyword evidence="6" id="KW-1185">Reference proteome</keyword>
<reference evidence="5 6" key="1">
    <citation type="submission" date="2021-06" db="EMBL/GenBank/DDBJ databases">
        <title>Actinomycetes sequencing.</title>
        <authorList>
            <person name="Shan Q."/>
        </authorList>
    </citation>
    <scope>NUCLEOTIDE SEQUENCE [LARGE SCALE GENOMIC DNA]</scope>
    <source>
        <strain evidence="5 6">NEAU-G5</strain>
    </source>
</reference>
<dbReference type="SMART" id="SM00862">
    <property type="entry name" value="Trans_reg_C"/>
    <property type="match status" value="1"/>
</dbReference>
<comment type="caution">
    <text evidence="5">The sequence shown here is derived from an EMBL/GenBank/DDBJ whole genome shotgun (WGS) entry which is preliminary data.</text>
</comment>
<proteinExistence type="inferred from homology"/>
<dbReference type="InterPro" id="IPR027417">
    <property type="entry name" value="P-loop_NTPase"/>
</dbReference>
<dbReference type="Gene3D" id="3.40.50.300">
    <property type="entry name" value="P-loop containing nucleotide triphosphate hydrolases"/>
    <property type="match status" value="1"/>
</dbReference>
<gene>
    <name evidence="5" type="ORF">KO481_37565</name>
</gene>
<evidence type="ECO:0000256" key="3">
    <source>
        <dbReference type="PROSITE-ProRule" id="PRU01091"/>
    </source>
</evidence>
<dbReference type="SMART" id="SM01043">
    <property type="entry name" value="BTAD"/>
    <property type="match status" value="1"/>
</dbReference>
<evidence type="ECO:0000259" key="4">
    <source>
        <dbReference type="PROSITE" id="PS51755"/>
    </source>
</evidence>
<dbReference type="EMBL" id="JAHKNI010000019">
    <property type="protein sequence ID" value="MBU3067216.1"/>
    <property type="molecule type" value="Genomic_DNA"/>
</dbReference>
<accession>A0ABS6BBT4</accession>
<sequence>MQFGILGPVEVRCADESPVAVGGPQVRSLLAVLAVDAGRVVSRDRLIDDLYGEDPPGDAGHALQSQVSRLRRALRAAGADELVESSAAGYRLAADPESVDLHRFVRLAEGGRIALRDRDPATAVVLLDQAARLWRGAPLADVRDAPFAAAVVVRLTEAWLTMQEERAEAALALGDQRAVVEVLPQLVAEHPLRERARALLMRALAGAGRQAEALELFEQGRQLLAEELGADPSAELAQAHLAILRADTESAPPVRRLPAQLTSFVGRDDELTQIASLLTRSRLVTLTGPGGVGKTRLALEAGVRARGEVCFVDLSALVDGSQIAEEMVTVLGGRASAGTIIGAVEDAEPRVRAMLADRPLLIILDNCEHLVFDVARLAHRLLRDCPGLRVLATSREALRITGETVIAVGRLPVVSAEASLADQLGCAAVRLFADRAAAVRPGFTVDAGTIAIVRRICARLDGLPLALELAAARVRTLDAGEIDARLADRFRLLARGDRAAEPRHRTLRAVVDWSWDLLEPAERLLARRFAVFADGSTAPAAASVCELDDADELLDSLADKSLVEVHGGRYRMLETIRAYGLVRLTESGEREQFRRVHAEFFTGLAERADPLLRGPDQLDWMARLDAEHDNLQAALHWAMSADPVLAQRLIAAQAWYWWLRGYPGDAVEFAGKLLPALDPAVSLEEYTLCVAVAARARTEPSAAVMSAVAALSSVEKPLQRPHVVFLLATAGGLPELGPERERLLFGPDRWSQAFLQLGEGLRLLMSGEPQAAEHELHCALGGFRATGDRWAIATTIDKLAAVADWRGDRSAALDLIDEAVVLQTELGAGDDAADLLNRRGDILARGPVACRDADGARAAYCRAAEVARSVGATDMYANAVRGLGDLARAAGDLPGAREHYGVAIAVSDNGSVGIAEARARSLIGLGWVRCAEADFGRGRAAHREAFEVARHRSRPVAAAAVEGMAGVVAALGETARAALLLGAAKALRGMRAAGDSAADDTAARCRTELGDQQFRAAYEHGAGYSVEEVAALLGE</sequence>
<evidence type="ECO:0000313" key="5">
    <source>
        <dbReference type="EMBL" id="MBU3067216.1"/>
    </source>
</evidence>
<dbReference type="InterPro" id="IPR001867">
    <property type="entry name" value="OmpR/PhoB-type_DNA-bd"/>
</dbReference>
<dbReference type="Proteomes" id="UP000733379">
    <property type="component" value="Unassembled WGS sequence"/>
</dbReference>
<dbReference type="PROSITE" id="PS51755">
    <property type="entry name" value="OMPR_PHOB"/>
    <property type="match status" value="1"/>
</dbReference>
<protein>
    <submittedName>
        <fullName evidence="5">Winged helix-turn-helix domain-containing protein</fullName>
    </submittedName>
</protein>
<feature type="DNA-binding region" description="OmpR/PhoB-type" evidence="3">
    <location>
        <begin position="1"/>
        <end position="94"/>
    </location>
</feature>
<dbReference type="InterPro" id="IPR011990">
    <property type="entry name" value="TPR-like_helical_dom_sf"/>
</dbReference>
<dbReference type="PRINTS" id="PR00364">
    <property type="entry name" value="DISEASERSIST"/>
</dbReference>
<dbReference type="Gene3D" id="1.10.10.10">
    <property type="entry name" value="Winged helix-like DNA-binding domain superfamily/Winged helix DNA-binding domain"/>
    <property type="match status" value="1"/>
</dbReference>
<comment type="similarity">
    <text evidence="1">Belongs to the AfsR/DnrI/RedD regulatory family.</text>
</comment>
<dbReference type="InterPro" id="IPR005158">
    <property type="entry name" value="BTAD"/>
</dbReference>
<dbReference type="Pfam" id="PF00486">
    <property type="entry name" value="Trans_reg_C"/>
    <property type="match status" value="1"/>
</dbReference>
<dbReference type="PANTHER" id="PTHR47691:SF3">
    <property type="entry name" value="HTH-TYPE TRANSCRIPTIONAL REGULATOR RV0890C-RELATED"/>
    <property type="match status" value="1"/>
</dbReference>
<dbReference type="CDD" id="cd15831">
    <property type="entry name" value="BTAD"/>
    <property type="match status" value="1"/>
</dbReference>
<organism evidence="5 6">
    <name type="scientific">Nocardia albiluteola</name>
    <dbReference type="NCBI Taxonomy" id="2842303"/>
    <lineage>
        <taxon>Bacteria</taxon>
        <taxon>Bacillati</taxon>
        <taxon>Actinomycetota</taxon>
        <taxon>Actinomycetes</taxon>
        <taxon>Mycobacteriales</taxon>
        <taxon>Nocardiaceae</taxon>
        <taxon>Nocardia</taxon>
    </lineage>
</organism>
<evidence type="ECO:0000256" key="2">
    <source>
        <dbReference type="ARBA" id="ARBA00023125"/>
    </source>
</evidence>
<dbReference type="SUPFAM" id="SSF52540">
    <property type="entry name" value="P-loop containing nucleoside triphosphate hydrolases"/>
    <property type="match status" value="1"/>
</dbReference>
<feature type="domain" description="OmpR/PhoB-type" evidence="4">
    <location>
        <begin position="1"/>
        <end position="94"/>
    </location>
</feature>
<dbReference type="Pfam" id="PF03704">
    <property type="entry name" value="BTAD"/>
    <property type="match status" value="1"/>
</dbReference>
<dbReference type="SUPFAM" id="SSF46894">
    <property type="entry name" value="C-terminal effector domain of the bipartite response regulators"/>
    <property type="match status" value="1"/>
</dbReference>
<dbReference type="CDD" id="cd00383">
    <property type="entry name" value="trans_reg_C"/>
    <property type="match status" value="1"/>
</dbReference>
<dbReference type="InterPro" id="IPR016032">
    <property type="entry name" value="Sig_transdc_resp-reg_C-effctor"/>
</dbReference>
<dbReference type="Gene3D" id="1.25.40.10">
    <property type="entry name" value="Tetratricopeptide repeat domain"/>
    <property type="match status" value="2"/>
</dbReference>
<evidence type="ECO:0000256" key="1">
    <source>
        <dbReference type="ARBA" id="ARBA00005820"/>
    </source>
</evidence>
<name>A0ABS6BBT4_9NOCA</name>
<dbReference type="PANTHER" id="PTHR47691">
    <property type="entry name" value="REGULATOR-RELATED"/>
    <property type="match status" value="1"/>
</dbReference>
<dbReference type="RefSeq" id="WP_215923293.1">
    <property type="nucleotide sequence ID" value="NZ_JAHKNI010000019.1"/>
</dbReference>
<dbReference type="InterPro" id="IPR036388">
    <property type="entry name" value="WH-like_DNA-bd_sf"/>
</dbReference>